<dbReference type="PANTHER" id="PTHR11474">
    <property type="entry name" value="TYROSINASE FAMILY MEMBER"/>
    <property type="match status" value="1"/>
</dbReference>
<evidence type="ECO:0000313" key="4">
    <source>
        <dbReference type="EMBL" id="KAF1969228.1"/>
    </source>
</evidence>
<keyword evidence="5" id="KW-1185">Reference proteome</keyword>
<evidence type="ECO:0000313" key="5">
    <source>
        <dbReference type="Proteomes" id="UP000800036"/>
    </source>
</evidence>
<dbReference type="GO" id="GO:0016491">
    <property type="term" value="F:oxidoreductase activity"/>
    <property type="evidence" value="ECO:0007669"/>
    <property type="project" value="UniProtKB-KW"/>
</dbReference>
<dbReference type="Pfam" id="PF00264">
    <property type="entry name" value="Tyrosinase"/>
    <property type="match status" value="1"/>
</dbReference>
<feature type="domain" description="Tyrosinase copper-binding" evidence="3">
    <location>
        <begin position="168"/>
        <end position="179"/>
    </location>
</feature>
<gene>
    <name evidence="4" type="ORF">BU23DRAFT_591753</name>
</gene>
<proteinExistence type="predicted"/>
<protein>
    <submittedName>
        <fullName evidence="4">Di-copper centre-containing protein</fullName>
    </submittedName>
</protein>
<accession>A0A6A5UX01</accession>
<dbReference type="PROSITE" id="PS00498">
    <property type="entry name" value="TYROSINASE_2"/>
    <property type="match status" value="1"/>
</dbReference>
<evidence type="ECO:0000259" key="3">
    <source>
        <dbReference type="PROSITE" id="PS00498"/>
    </source>
</evidence>
<organism evidence="4 5">
    <name type="scientific">Bimuria novae-zelandiae CBS 107.79</name>
    <dbReference type="NCBI Taxonomy" id="1447943"/>
    <lineage>
        <taxon>Eukaryota</taxon>
        <taxon>Fungi</taxon>
        <taxon>Dikarya</taxon>
        <taxon>Ascomycota</taxon>
        <taxon>Pezizomycotina</taxon>
        <taxon>Dothideomycetes</taxon>
        <taxon>Pleosporomycetidae</taxon>
        <taxon>Pleosporales</taxon>
        <taxon>Massarineae</taxon>
        <taxon>Didymosphaeriaceae</taxon>
        <taxon>Bimuria</taxon>
    </lineage>
</organism>
<dbReference type="GO" id="GO:0046872">
    <property type="term" value="F:metal ion binding"/>
    <property type="evidence" value="ECO:0007669"/>
    <property type="project" value="UniProtKB-KW"/>
</dbReference>
<dbReference type="PANTHER" id="PTHR11474:SF125">
    <property type="entry name" value="N-ACETYL-6-HYDROXYTRYPTOPHAN OXIDASE IVOB-RELATED"/>
    <property type="match status" value="1"/>
</dbReference>
<dbReference type="InterPro" id="IPR002227">
    <property type="entry name" value="Tyrosinase_Cu-bd"/>
</dbReference>
<evidence type="ECO:0000256" key="1">
    <source>
        <dbReference type="ARBA" id="ARBA00022723"/>
    </source>
</evidence>
<dbReference type="Gene3D" id="1.10.1280.10">
    <property type="entry name" value="Di-copper center containing domain from catechol oxidase"/>
    <property type="match status" value="1"/>
</dbReference>
<dbReference type="InterPro" id="IPR008922">
    <property type="entry name" value="Di-copper_centre_dom_sf"/>
</dbReference>
<sequence>MGKECGYKGYQPYYNWPRWASNPGASPALDGSATSMGGNGLGGDRCTNQTLWGIPTQDAPVIAIPHGAGGGCVNSGPFKDWKVNLDPVFTDVTCVTPNPEREYNSLMGLGLNTRCLRRDISSKDIKTFWYDMQGGENPFANNFMGVHTAGHFTIGGDPGSDFVASPGDPWFFFHHGQIDRTWWTWQNLDPKNRVNAIYGTVVLADPTAPNATLDDSMNLGYAFPGTVTIREAMSTMAGPFCYSYI</sequence>
<name>A0A6A5UX01_9PLEO</name>
<dbReference type="EMBL" id="ML976712">
    <property type="protein sequence ID" value="KAF1969228.1"/>
    <property type="molecule type" value="Genomic_DNA"/>
</dbReference>
<keyword evidence="1" id="KW-0479">Metal-binding</keyword>
<evidence type="ECO:0000256" key="2">
    <source>
        <dbReference type="ARBA" id="ARBA00023002"/>
    </source>
</evidence>
<dbReference type="InterPro" id="IPR050316">
    <property type="entry name" value="Tyrosinase/Hemocyanin"/>
</dbReference>
<dbReference type="AlphaFoldDB" id="A0A6A5UX01"/>
<dbReference type="OrthoDB" id="6132182at2759"/>
<dbReference type="Proteomes" id="UP000800036">
    <property type="component" value="Unassembled WGS sequence"/>
</dbReference>
<reference evidence="4" key="1">
    <citation type="journal article" date="2020" name="Stud. Mycol.">
        <title>101 Dothideomycetes genomes: a test case for predicting lifestyles and emergence of pathogens.</title>
        <authorList>
            <person name="Haridas S."/>
            <person name="Albert R."/>
            <person name="Binder M."/>
            <person name="Bloem J."/>
            <person name="Labutti K."/>
            <person name="Salamov A."/>
            <person name="Andreopoulos B."/>
            <person name="Baker S."/>
            <person name="Barry K."/>
            <person name="Bills G."/>
            <person name="Bluhm B."/>
            <person name="Cannon C."/>
            <person name="Castanera R."/>
            <person name="Culley D."/>
            <person name="Daum C."/>
            <person name="Ezra D."/>
            <person name="Gonzalez J."/>
            <person name="Henrissat B."/>
            <person name="Kuo A."/>
            <person name="Liang C."/>
            <person name="Lipzen A."/>
            <person name="Lutzoni F."/>
            <person name="Magnuson J."/>
            <person name="Mondo S."/>
            <person name="Nolan M."/>
            <person name="Ohm R."/>
            <person name="Pangilinan J."/>
            <person name="Park H.-J."/>
            <person name="Ramirez L."/>
            <person name="Alfaro M."/>
            <person name="Sun H."/>
            <person name="Tritt A."/>
            <person name="Yoshinaga Y."/>
            <person name="Zwiers L.-H."/>
            <person name="Turgeon B."/>
            <person name="Goodwin S."/>
            <person name="Spatafora J."/>
            <person name="Crous P."/>
            <person name="Grigoriev I."/>
        </authorList>
    </citation>
    <scope>NUCLEOTIDE SEQUENCE</scope>
    <source>
        <strain evidence="4">CBS 107.79</strain>
    </source>
</reference>
<keyword evidence="2" id="KW-0560">Oxidoreductase</keyword>
<dbReference type="SUPFAM" id="SSF48056">
    <property type="entry name" value="Di-copper centre-containing domain"/>
    <property type="match status" value="1"/>
</dbReference>